<feature type="non-terminal residue" evidence="1">
    <location>
        <position position="289"/>
    </location>
</feature>
<dbReference type="Proteomes" id="UP000789901">
    <property type="component" value="Unassembled WGS sequence"/>
</dbReference>
<protein>
    <submittedName>
        <fullName evidence="1">22379_t:CDS:1</fullName>
    </submittedName>
</protein>
<gene>
    <name evidence="1" type="ORF">GMARGA_LOCUS25695</name>
</gene>
<name>A0ABN7W2Z7_GIGMA</name>
<proteinExistence type="predicted"/>
<organism evidence="1 2">
    <name type="scientific">Gigaspora margarita</name>
    <dbReference type="NCBI Taxonomy" id="4874"/>
    <lineage>
        <taxon>Eukaryota</taxon>
        <taxon>Fungi</taxon>
        <taxon>Fungi incertae sedis</taxon>
        <taxon>Mucoromycota</taxon>
        <taxon>Glomeromycotina</taxon>
        <taxon>Glomeromycetes</taxon>
        <taxon>Diversisporales</taxon>
        <taxon>Gigasporaceae</taxon>
        <taxon>Gigaspora</taxon>
    </lineage>
</organism>
<reference evidence="1 2" key="1">
    <citation type="submission" date="2021-06" db="EMBL/GenBank/DDBJ databases">
        <authorList>
            <person name="Kallberg Y."/>
            <person name="Tangrot J."/>
            <person name="Rosling A."/>
        </authorList>
    </citation>
    <scope>NUCLEOTIDE SEQUENCE [LARGE SCALE GENOMIC DNA]</scope>
    <source>
        <strain evidence="1 2">120-4 pot B 10/14</strain>
    </source>
</reference>
<dbReference type="EMBL" id="CAJVQB010028802">
    <property type="protein sequence ID" value="CAG8813065.1"/>
    <property type="molecule type" value="Genomic_DNA"/>
</dbReference>
<accession>A0ABN7W2Z7</accession>
<evidence type="ECO:0000313" key="2">
    <source>
        <dbReference type="Proteomes" id="UP000789901"/>
    </source>
</evidence>
<comment type="caution">
    <text evidence="1">The sequence shown here is derived from an EMBL/GenBank/DDBJ whole genome shotgun (WGS) entry which is preliminary data.</text>
</comment>
<evidence type="ECO:0000313" key="1">
    <source>
        <dbReference type="EMBL" id="CAG8813065.1"/>
    </source>
</evidence>
<sequence length="289" mass="34027">MGDFNVDLNQTINSDLKEQAGKEGKKQIAQLLREKHTIWVDCHWKQSIIFCKTKDMDLRTGSNHQAVVAQLETGLSLQKRSQAENRRARRKRLEIDMENVNEKDWDEYRLFLSKELKGKLSKDIGKENAQTDNLDYQILESKTLDELWDIIESSIKKSAANTLPQKKKMRVIEDITNTNEVTKKLRKDIRTLGKWCRRLRKNKEKGISYQEVEELERFIEPLKNRWSLEVVEYELLLEEVTEEEWQEALEQTKGNSALGVSGITYPMIKKANRYTKEIFRYLASRCLKE</sequence>
<keyword evidence="2" id="KW-1185">Reference proteome</keyword>